<dbReference type="InterPro" id="IPR036388">
    <property type="entry name" value="WH-like_DNA-bd_sf"/>
</dbReference>
<protein>
    <submittedName>
        <fullName evidence="2">Helix-turn-helix transcriptional regulator</fullName>
    </submittedName>
</protein>
<dbReference type="SUPFAM" id="SSF53850">
    <property type="entry name" value="Periplasmic binding protein-like II"/>
    <property type="match status" value="1"/>
</dbReference>
<evidence type="ECO:0000313" key="3">
    <source>
        <dbReference type="Proteomes" id="UP001056201"/>
    </source>
</evidence>
<dbReference type="SUPFAM" id="SSF46785">
    <property type="entry name" value="Winged helix' DNA-binding domain"/>
    <property type="match status" value="1"/>
</dbReference>
<dbReference type="Gene3D" id="1.10.10.10">
    <property type="entry name" value="Winged helix-like DNA-binding domain superfamily/Winged helix DNA-binding domain"/>
    <property type="match status" value="1"/>
</dbReference>
<dbReference type="PANTHER" id="PTHR38431:SF1">
    <property type="entry name" value="BLL2305 PROTEIN"/>
    <property type="match status" value="1"/>
</dbReference>
<gene>
    <name evidence="2" type="ORF">MW290_07120</name>
</gene>
<dbReference type="InterPro" id="IPR024370">
    <property type="entry name" value="PBP_domain"/>
</dbReference>
<reference evidence="2" key="1">
    <citation type="submission" date="2022-05" db="EMBL/GenBank/DDBJ databases">
        <title>An RpoN-dependent PEP-CTERM gene is involved in floc formation of an Aquincola tertiaricarbonis strain.</title>
        <authorList>
            <person name="Qiu D."/>
            <person name="Xia M."/>
        </authorList>
    </citation>
    <scope>NUCLEOTIDE SEQUENCE</scope>
    <source>
        <strain evidence="2">RN12</strain>
    </source>
</reference>
<dbReference type="Pfam" id="PF12727">
    <property type="entry name" value="PBP_like"/>
    <property type="match status" value="1"/>
</dbReference>
<dbReference type="InterPro" id="IPR036390">
    <property type="entry name" value="WH_DNA-bd_sf"/>
</dbReference>
<dbReference type="Proteomes" id="UP001056201">
    <property type="component" value="Chromosome 1"/>
</dbReference>
<keyword evidence="3" id="KW-1185">Reference proteome</keyword>
<dbReference type="PANTHER" id="PTHR38431">
    <property type="entry name" value="BLL2305 PROTEIN"/>
    <property type="match status" value="1"/>
</dbReference>
<dbReference type="EMBL" id="CP097635">
    <property type="protein sequence ID" value="URI08334.1"/>
    <property type="molecule type" value="Genomic_DNA"/>
</dbReference>
<feature type="domain" description="PBP" evidence="1">
    <location>
        <begin position="140"/>
        <end position="323"/>
    </location>
</feature>
<organism evidence="2 3">
    <name type="scientific">Aquincola tertiaricarbonis</name>
    <dbReference type="NCBI Taxonomy" id="391953"/>
    <lineage>
        <taxon>Bacteria</taxon>
        <taxon>Pseudomonadati</taxon>
        <taxon>Pseudomonadota</taxon>
        <taxon>Betaproteobacteria</taxon>
        <taxon>Burkholderiales</taxon>
        <taxon>Sphaerotilaceae</taxon>
        <taxon>Aquincola</taxon>
    </lineage>
</organism>
<accession>A0ABY4S7B9</accession>
<sequence length="358" mass="38619">MLHVSIRPHWNIRNAEGRELPARVLALLSLVEDHGSLAAACEKEGGSYRHAWKLLREAEAVLGAPLLQMQRGKGSALTPLARTLVWADRRIGARLSPVLESLASELEAELHTLLAPSGGALRLWASHGFAVEQLAHQLEAAQLPLEIKYCNSEQAAAAVHGGTCDVAGLHLPVGPLGAQVLAHHARWLSGDLRAIHLVLRRQGLMVAAGNPRRVYAVDDLLRPDVRFINRERGSGTRLLLDLLLAQRGLDGGRIAGYEQGEHTHAAVAAYVASGMADVAFGVETAARRFGLEFIPVQAERYFLACRPAALQQPRVQAMLAVIRSDAYREAVRQLAGYEPDACGSIAPLDGELVTAAPR</sequence>
<evidence type="ECO:0000259" key="1">
    <source>
        <dbReference type="Pfam" id="PF12727"/>
    </source>
</evidence>
<name>A0ABY4S7B9_AQUTE</name>
<proteinExistence type="predicted"/>
<evidence type="ECO:0000313" key="2">
    <source>
        <dbReference type="EMBL" id="URI08334.1"/>
    </source>
</evidence>
<dbReference type="RefSeq" id="WP_250196556.1">
    <property type="nucleotide sequence ID" value="NZ_CP097635.1"/>
</dbReference>